<evidence type="ECO:0000313" key="2">
    <source>
        <dbReference type="EMBL" id="KDN64460.1"/>
    </source>
</evidence>
<feature type="region of interest" description="Disordered" evidence="1">
    <location>
        <begin position="129"/>
        <end position="155"/>
    </location>
</feature>
<reference evidence="3" key="1">
    <citation type="journal article" date="2014" name="Genome Announc.">
        <title>Draft genome sequence of Colletotrichum sublineola, a destructive pathogen of cultivated sorghum.</title>
        <authorList>
            <person name="Baroncelli R."/>
            <person name="Sanz-Martin J.M."/>
            <person name="Rech G.E."/>
            <person name="Sukno S.A."/>
            <person name="Thon M.R."/>
        </authorList>
    </citation>
    <scope>NUCLEOTIDE SEQUENCE [LARGE SCALE GENOMIC DNA]</scope>
    <source>
        <strain evidence="3">TX430BB</strain>
    </source>
</reference>
<proteinExistence type="predicted"/>
<feature type="compositionally biased region" description="Polar residues" evidence="1">
    <location>
        <begin position="132"/>
        <end position="144"/>
    </location>
</feature>
<evidence type="ECO:0000256" key="1">
    <source>
        <dbReference type="SAM" id="MobiDB-lite"/>
    </source>
</evidence>
<gene>
    <name evidence="2" type="ORF">CSUB01_00417</name>
</gene>
<accession>A0A066XEK8</accession>
<sequence>MQISVPLSFGRQPRQTASQPADKQCPQELEQVIAALVDNRFRDVGKRGHPAFRSVVVVVGTLATVTVDDALQPGNKFEEHQHGEGGWKKMPPTVQAVVIANQANNKQQATSLDWEAGRRGAKYKRVKAIGNEQRSSGPAGSSVQKGIKSPCGETGPPWISVRVRISVERQDPPPGPDAFSPLQCIAAMEQADGRWAPLQDMSLLFPSRGPAVDCPSHTGFALVWRSGILDKGGPILNVFAASGLDAA</sequence>
<dbReference type="EMBL" id="JMSE01001129">
    <property type="protein sequence ID" value="KDN64460.1"/>
    <property type="molecule type" value="Genomic_DNA"/>
</dbReference>
<keyword evidence="3" id="KW-1185">Reference proteome</keyword>
<organism evidence="2 3">
    <name type="scientific">Colletotrichum sublineola</name>
    <name type="common">Sorghum anthracnose fungus</name>
    <dbReference type="NCBI Taxonomy" id="1173701"/>
    <lineage>
        <taxon>Eukaryota</taxon>
        <taxon>Fungi</taxon>
        <taxon>Dikarya</taxon>
        <taxon>Ascomycota</taxon>
        <taxon>Pezizomycotina</taxon>
        <taxon>Sordariomycetes</taxon>
        <taxon>Hypocreomycetidae</taxon>
        <taxon>Glomerellales</taxon>
        <taxon>Glomerellaceae</taxon>
        <taxon>Colletotrichum</taxon>
        <taxon>Colletotrichum graminicola species complex</taxon>
    </lineage>
</organism>
<feature type="region of interest" description="Disordered" evidence="1">
    <location>
        <begin position="1"/>
        <end position="24"/>
    </location>
</feature>
<dbReference type="Proteomes" id="UP000027238">
    <property type="component" value="Unassembled WGS sequence"/>
</dbReference>
<evidence type="ECO:0000313" key="3">
    <source>
        <dbReference type="Proteomes" id="UP000027238"/>
    </source>
</evidence>
<dbReference type="AlphaFoldDB" id="A0A066XEK8"/>
<protein>
    <submittedName>
        <fullName evidence="2">Uncharacterized protein</fullName>
    </submittedName>
</protein>
<name>A0A066XEK8_COLSU</name>
<comment type="caution">
    <text evidence="2">The sequence shown here is derived from an EMBL/GenBank/DDBJ whole genome shotgun (WGS) entry which is preliminary data.</text>
</comment>
<dbReference type="HOGENOM" id="CLU_1124457_0_0_1"/>